<accession>A0ABC9EQE5</accession>
<evidence type="ECO:0000256" key="3">
    <source>
        <dbReference type="SAM" id="MobiDB-lite"/>
    </source>
</evidence>
<keyword evidence="5" id="KW-1185">Reference proteome</keyword>
<evidence type="ECO:0008006" key="6">
    <source>
        <dbReference type="Google" id="ProtNLM"/>
    </source>
</evidence>
<dbReference type="InterPro" id="IPR006760">
    <property type="entry name" value="Endosulphine"/>
</dbReference>
<organism evidence="4 5">
    <name type="scientific">Urochloa decumbens</name>
    <dbReference type="NCBI Taxonomy" id="240449"/>
    <lineage>
        <taxon>Eukaryota</taxon>
        <taxon>Viridiplantae</taxon>
        <taxon>Streptophyta</taxon>
        <taxon>Embryophyta</taxon>
        <taxon>Tracheophyta</taxon>
        <taxon>Spermatophyta</taxon>
        <taxon>Magnoliopsida</taxon>
        <taxon>Liliopsida</taxon>
        <taxon>Poales</taxon>
        <taxon>Poaceae</taxon>
        <taxon>PACMAD clade</taxon>
        <taxon>Panicoideae</taxon>
        <taxon>Panicodae</taxon>
        <taxon>Paniceae</taxon>
        <taxon>Melinidinae</taxon>
        <taxon>Urochloa</taxon>
    </lineage>
</organism>
<feature type="region of interest" description="Disordered" evidence="3">
    <location>
        <begin position="112"/>
        <end position="135"/>
    </location>
</feature>
<evidence type="ECO:0000313" key="4">
    <source>
        <dbReference type="EMBL" id="CAL5060915.1"/>
    </source>
</evidence>
<evidence type="ECO:0000256" key="2">
    <source>
        <dbReference type="RuleBase" id="RU363120"/>
    </source>
</evidence>
<dbReference type="PANTHER" id="PTHR34804">
    <property type="entry name" value="CAMP-REGULATED PHOSPHOPROTEIN 19-RELATED PROTEIN"/>
    <property type="match status" value="1"/>
</dbReference>
<dbReference type="Proteomes" id="UP001497457">
    <property type="component" value="Chromosome 5rd"/>
</dbReference>
<sequence length="135" mass="14966">MHCSESWPLPSRCCAFYKYVCVASHANSTNHNSFRFLAYRYTLCRGAGRSRMAESSATMGEEAFVEKKYGGMTPKKPLISKDQERAYFDSADWVLGKQAANSSGARAAAIESLKPKLKRTPHPQLPPRKPTCASS</sequence>
<evidence type="ECO:0000313" key="5">
    <source>
        <dbReference type="Proteomes" id="UP001497457"/>
    </source>
</evidence>
<comment type="similarity">
    <text evidence="1 2">Belongs to the endosulfine family.</text>
</comment>
<dbReference type="AlphaFoldDB" id="A0ABC9EQE5"/>
<dbReference type="PANTHER" id="PTHR34804:SF8">
    <property type="entry name" value="NEGATIVELY LIGHT-REGULATED PROTEIN"/>
    <property type="match status" value="1"/>
</dbReference>
<dbReference type="EMBL" id="OZ075115">
    <property type="protein sequence ID" value="CAL5060915.1"/>
    <property type="molecule type" value="Genomic_DNA"/>
</dbReference>
<name>A0ABC9EQE5_9POAL</name>
<proteinExistence type="inferred from homology"/>
<evidence type="ECO:0000256" key="1">
    <source>
        <dbReference type="ARBA" id="ARBA00010520"/>
    </source>
</evidence>
<reference evidence="5" key="1">
    <citation type="submission" date="2024-06" db="EMBL/GenBank/DDBJ databases">
        <authorList>
            <person name="Ryan C."/>
        </authorList>
    </citation>
    <scope>NUCLEOTIDE SEQUENCE [LARGE SCALE GENOMIC DNA]</scope>
</reference>
<reference evidence="4 5" key="2">
    <citation type="submission" date="2024-10" db="EMBL/GenBank/DDBJ databases">
        <authorList>
            <person name="Ryan C."/>
        </authorList>
    </citation>
    <scope>NUCLEOTIDE SEQUENCE [LARGE SCALE GENOMIC DNA]</scope>
</reference>
<gene>
    <name evidence="4" type="ORF">URODEC1_LOCUS97419</name>
</gene>
<dbReference type="Pfam" id="PF04667">
    <property type="entry name" value="Endosulfine"/>
    <property type="match status" value="1"/>
</dbReference>
<protein>
    <recommendedName>
        <fullName evidence="6">cAMP-regulated phosphoprotein 19-related protein</fullName>
    </recommendedName>
</protein>